<evidence type="ECO:0000313" key="1">
    <source>
        <dbReference type="EMBL" id="MBH9552028.1"/>
    </source>
</evidence>
<organism evidence="1 2">
    <name type="scientific">Inhella gelatinilytica</name>
    <dbReference type="NCBI Taxonomy" id="2795030"/>
    <lineage>
        <taxon>Bacteria</taxon>
        <taxon>Pseudomonadati</taxon>
        <taxon>Pseudomonadota</taxon>
        <taxon>Betaproteobacteria</taxon>
        <taxon>Burkholderiales</taxon>
        <taxon>Sphaerotilaceae</taxon>
        <taxon>Inhella</taxon>
    </lineage>
</organism>
<accession>A0A931IWQ0</accession>
<gene>
    <name evidence="1" type="ORF">I7X43_04110</name>
</gene>
<dbReference type="InterPro" id="IPR029058">
    <property type="entry name" value="AB_hydrolase_fold"/>
</dbReference>
<dbReference type="RefSeq" id="WP_198099612.1">
    <property type="nucleotide sequence ID" value="NZ_JAEDAL010000001.1"/>
</dbReference>
<evidence type="ECO:0000313" key="2">
    <source>
        <dbReference type="Proteomes" id="UP000620139"/>
    </source>
</evidence>
<evidence type="ECO:0008006" key="3">
    <source>
        <dbReference type="Google" id="ProtNLM"/>
    </source>
</evidence>
<proteinExistence type="predicted"/>
<protein>
    <recommendedName>
        <fullName evidence="3">Platelet-activating factor acetylhydrolase</fullName>
    </recommendedName>
</protein>
<keyword evidence="2" id="KW-1185">Reference proteome</keyword>
<name>A0A931IWQ0_9BURK</name>
<comment type="caution">
    <text evidence="1">The sequence shown here is derived from an EMBL/GenBank/DDBJ whole genome shotgun (WGS) entry which is preliminary data.</text>
</comment>
<dbReference type="Gene3D" id="3.40.50.1820">
    <property type="entry name" value="alpha/beta hydrolase"/>
    <property type="match status" value="1"/>
</dbReference>
<dbReference type="Proteomes" id="UP000620139">
    <property type="component" value="Unassembled WGS sequence"/>
</dbReference>
<sequence>MLNRRTLLALTPAFAASSLGAQVPRERVAPLRRTFPDPGSIHWAWTDDTRQRTLPLRLWRPEAAEPVPLVLFSHGLGGSVEAGRLWAQAWAAAGIATLNLQHPGSDTTVAREGGMALRRAANLEQLLARGAGRPR</sequence>
<dbReference type="AlphaFoldDB" id="A0A931IWQ0"/>
<reference evidence="1" key="1">
    <citation type="submission" date="2020-12" db="EMBL/GenBank/DDBJ databases">
        <title>The genome sequence of Inhella sp. 4Y17.</title>
        <authorList>
            <person name="Liu Y."/>
        </authorList>
    </citation>
    <scope>NUCLEOTIDE SEQUENCE</scope>
    <source>
        <strain evidence="1">4Y10</strain>
    </source>
</reference>
<dbReference type="SUPFAM" id="SSF53474">
    <property type="entry name" value="alpha/beta-Hydrolases"/>
    <property type="match status" value="1"/>
</dbReference>
<dbReference type="EMBL" id="JAEDAL010000001">
    <property type="protein sequence ID" value="MBH9552028.1"/>
    <property type="molecule type" value="Genomic_DNA"/>
</dbReference>